<dbReference type="SUPFAM" id="SSF52151">
    <property type="entry name" value="FabD/lysophospholipase-like"/>
    <property type="match status" value="1"/>
</dbReference>
<dbReference type="GO" id="GO:0005737">
    <property type="term" value="C:cytoplasm"/>
    <property type="evidence" value="ECO:0007669"/>
    <property type="project" value="TreeGrafter"/>
</dbReference>
<dbReference type="AlphaFoldDB" id="A0AAW0WQS8"/>
<sequence length="106" mass="11545">MYQIGAATYLQEHVPQLLQGRLGGSSVGSLLATTIVCGIPLQLVRETLLKTAKASRAHTLGPFSPFFPLEEPLLKNLLEMLPEDAHIRASGRLHLSLTRASTLENE</sequence>
<name>A0AAW0WQS8_CHEQU</name>
<reference evidence="4 5" key="1">
    <citation type="journal article" date="2024" name="BMC Genomics">
        <title>Genome assembly of redclaw crayfish (Cherax quadricarinatus) provides insights into its immune adaptation and hypoxia tolerance.</title>
        <authorList>
            <person name="Liu Z."/>
            <person name="Zheng J."/>
            <person name="Li H."/>
            <person name="Fang K."/>
            <person name="Wang S."/>
            <person name="He J."/>
            <person name="Zhou D."/>
            <person name="Weng S."/>
            <person name="Chi M."/>
            <person name="Gu Z."/>
            <person name="He J."/>
            <person name="Li F."/>
            <person name="Wang M."/>
        </authorList>
    </citation>
    <scope>NUCLEOTIDE SEQUENCE [LARGE SCALE GENOMIC DNA]</scope>
    <source>
        <strain evidence="4">ZL_2023a</strain>
    </source>
</reference>
<feature type="domain" description="PNPLA" evidence="3">
    <location>
        <begin position="1"/>
        <end position="106"/>
    </location>
</feature>
<dbReference type="InterPro" id="IPR033562">
    <property type="entry name" value="PLPL"/>
</dbReference>
<evidence type="ECO:0000313" key="4">
    <source>
        <dbReference type="EMBL" id="KAK8730299.1"/>
    </source>
</evidence>
<feature type="short sequence motif" description="GXSXG" evidence="2">
    <location>
        <begin position="24"/>
        <end position="28"/>
    </location>
</feature>
<protein>
    <recommendedName>
        <fullName evidence="3">PNPLA domain-containing protein</fullName>
    </recommendedName>
</protein>
<dbReference type="GO" id="GO:0055088">
    <property type="term" value="P:lipid homeostasis"/>
    <property type="evidence" value="ECO:0007669"/>
    <property type="project" value="TreeGrafter"/>
</dbReference>
<proteinExistence type="predicted"/>
<dbReference type="PANTHER" id="PTHR12406">
    <property type="entry name" value="CALCIUM-INDEPENDENT PHOSPHOLIPASE A2 IPLA2 -RELATED"/>
    <property type="match status" value="1"/>
</dbReference>
<dbReference type="GO" id="GO:0004806">
    <property type="term" value="F:triacylglycerol lipase activity"/>
    <property type="evidence" value="ECO:0007669"/>
    <property type="project" value="TreeGrafter"/>
</dbReference>
<dbReference type="GO" id="GO:0016020">
    <property type="term" value="C:membrane"/>
    <property type="evidence" value="ECO:0007669"/>
    <property type="project" value="TreeGrafter"/>
</dbReference>
<organism evidence="4 5">
    <name type="scientific">Cherax quadricarinatus</name>
    <name type="common">Australian red claw crayfish</name>
    <dbReference type="NCBI Taxonomy" id="27406"/>
    <lineage>
        <taxon>Eukaryota</taxon>
        <taxon>Metazoa</taxon>
        <taxon>Ecdysozoa</taxon>
        <taxon>Arthropoda</taxon>
        <taxon>Crustacea</taxon>
        <taxon>Multicrustacea</taxon>
        <taxon>Malacostraca</taxon>
        <taxon>Eumalacostraca</taxon>
        <taxon>Eucarida</taxon>
        <taxon>Decapoda</taxon>
        <taxon>Pleocyemata</taxon>
        <taxon>Astacidea</taxon>
        <taxon>Parastacoidea</taxon>
        <taxon>Parastacidae</taxon>
        <taxon>Cherax</taxon>
    </lineage>
</organism>
<evidence type="ECO:0000313" key="5">
    <source>
        <dbReference type="Proteomes" id="UP001445076"/>
    </source>
</evidence>
<dbReference type="PANTHER" id="PTHR12406:SF7">
    <property type="entry name" value="PATATIN-LIKE PHOSPHOLIPASE DOMAIN-CONTAINING PROTEIN 4"/>
    <property type="match status" value="1"/>
</dbReference>
<evidence type="ECO:0000259" key="3">
    <source>
        <dbReference type="PROSITE" id="PS51635"/>
    </source>
</evidence>
<comment type="caution">
    <text evidence="4">The sequence shown here is derived from an EMBL/GenBank/DDBJ whole genome shotgun (WGS) entry which is preliminary data.</text>
</comment>
<dbReference type="Proteomes" id="UP001445076">
    <property type="component" value="Unassembled WGS sequence"/>
</dbReference>
<evidence type="ECO:0000256" key="2">
    <source>
        <dbReference type="PROSITE-ProRule" id="PRU01161"/>
    </source>
</evidence>
<accession>A0AAW0WQS8</accession>
<dbReference type="InterPro" id="IPR002641">
    <property type="entry name" value="PNPLA_dom"/>
</dbReference>
<dbReference type="GO" id="GO:0005811">
    <property type="term" value="C:lipid droplet"/>
    <property type="evidence" value="ECO:0007669"/>
    <property type="project" value="TreeGrafter"/>
</dbReference>
<keyword evidence="5" id="KW-1185">Reference proteome</keyword>
<comment type="caution">
    <text evidence="2">Lacks conserved residue(s) required for the propagation of feature annotation.</text>
</comment>
<evidence type="ECO:0000256" key="1">
    <source>
        <dbReference type="ARBA" id="ARBA00023098"/>
    </source>
</evidence>
<keyword evidence="1" id="KW-0443">Lipid metabolism</keyword>
<dbReference type="InterPro" id="IPR016035">
    <property type="entry name" value="Acyl_Trfase/lysoPLipase"/>
</dbReference>
<gene>
    <name evidence="4" type="ORF">OTU49_008204</name>
</gene>
<dbReference type="PROSITE" id="PS51635">
    <property type="entry name" value="PNPLA"/>
    <property type="match status" value="1"/>
</dbReference>
<dbReference type="GO" id="GO:0019433">
    <property type="term" value="P:triglyceride catabolic process"/>
    <property type="evidence" value="ECO:0007669"/>
    <property type="project" value="TreeGrafter"/>
</dbReference>
<feature type="non-terminal residue" evidence="4">
    <location>
        <position position="106"/>
    </location>
</feature>
<dbReference type="EMBL" id="JARKIK010000065">
    <property type="protein sequence ID" value="KAK8730299.1"/>
    <property type="molecule type" value="Genomic_DNA"/>
</dbReference>